<feature type="chain" id="PRO_5004162959" evidence="1">
    <location>
        <begin position="24"/>
        <end position="389"/>
    </location>
</feature>
<dbReference type="InterPro" id="IPR001478">
    <property type="entry name" value="PDZ"/>
</dbReference>
<reference evidence="3" key="1">
    <citation type="submission" date="2006-10" db="EMBL/GenBank/DDBJ databases">
        <title>Complete sequence of Solibacter usitatus Ellin6076.</title>
        <authorList>
            <consortium name="US DOE Joint Genome Institute"/>
            <person name="Copeland A."/>
            <person name="Lucas S."/>
            <person name="Lapidus A."/>
            <person name="Barry K."/>
            <person name="Detter J.C."/>
            <person name="Glavina del Rio T."/>
            <person name="Hammon N."/>
            <person name="Israni S."/>
            <person name="Dalin E."/>
            <person name="Tice H."/>
            <person name="Pitluck S."/>
            <person name="Thompson L.S."/>
            <person name="Brettin T."/>
            <person name="Bruce D."/>
            <person name="Han C."/>
            <person name="Tapia R."/>
            <person name="Gilna P."/>
            <person name="Schmutz J."/>
            <person name="Larimer F."/>
            <person name="Land M."/>
            <person name="Hauser L."/>
            <person name="Kyrpides N."/>
            <person name="Mikhailova N."/>
            <person name="Janssen P.H."/>
            <person name="Kuske C.R."/>
            <person name="Richardson P."/>
        </authorList>
    </citation>
    <scope>NUCLEOTIDE SEQUENCE</scope>
    <source>
        <strain evidence="3">Ellin6076</strain>
    </source>
</reference>
<dbReference type="eggNOG" id="COG0793">
    <property type="taxonomic scope" value="Bacteria"/>
</dbReference>
<dbReference type="InterPro" id="IPR036034">
    <property type="entry name" value="PDZ_sf"/>
</dbReference>
<evidence type="ECO:0000256" key="1">
    <source>
        <dbReference type="SAM" id="SignalP"/>
    </source>
</evidence>
<organism evidence="3">
    <name type="scientific">Solibacter usitatus (strain Ellin6076)</name>
    <dbReference type="NCBI Taxonomy" id="234267"/>
    <lineage>
        <taxon>Bacteria</taxon>
        <taxon>Pseudomonadati</taxon>
        <taxon>Acidobacteriota</taxon>
        <taxon>Terriglobia</taxon>
        <taxon>Bryobacterales</taxon>
        <taxon>Solibacteraceae</taxon>
        <taxon>Candidatus Solibacter</taxon>
    </lineage>
</organism>
<feature type="signal peptide" evidence="1">
    <location>
        <begin position="1"/>
        <end position="23"/>
    </location>
</feature>
<dbReference type="InParanoid" id="Q01QG0"/>
<protein>
    <submittedName>
        <fullName evidence="3">PDZ/DHR/GLGF domain protein</fullName>
    </submittedName>
</protein>
<dbReference type="KEGG" id="sus:Acid_7199"/>
<feature type="domain" description="PDZ" evidence="2">
    <location>
        <begin position="319"/>
        <end position="376"/>
    </location>
</feature>
<dbReference type="Gene3D" id="2.30.42.10">
    <property type="match status" value="1"/>
</dbReference>
<dbReference type="InterPro" id="IPR041489">
    <property type="entry name" value="PDZ_6"/>
</dbReference>
<proteinExistence type="predicted"/>
<dbReference type="SMART" id="SM00228">
    <property type="entry name" value="PDZ"/>
    <property type="match status" value="1"/>
</dbReference>
<dbReference type="AlphaFoldDB" id="Q01QG0"/>
<dbReference type="OrthoDB" id="3521766at2"/>
<dbReference type="PROSITE" id="PS50106">
    <property type="entry name" value="PDZ"/>
    <property type="match status" value="1"/>
</dbReference>
<dbReference type="Pfam" id="PF17820">
    <property type="entry name" value="PDZ_6"/>
    <property type="match status" value="1"/>
</dbReference>
<name>Q01QG0_SOLUE</name>
<accession>Q01QG0</accession>
<dbReference type="HOGENOM" id="CLU_709596_0_0_0"/>
<dbReference type="EMBL" id="CP000473">
    <property type="protein sequence ID" value="ABJ88110.1"/>
    <property type="molecule type" value="Genomic_DNA"/>
</dbReference>
<sequence precursor="true">MVSRRTLLASLFAAPCAAPRMLAAPAVPIMLPARRNDFQQLLVPARIDGSAPLWCELDSGGGGALVFIEAAKAAAIGIMPTSFGRSAGPLESAPAVDGRTRVALAFPGLKLPDQELVIKANPLSGDKEASIGMLVLSRFVVELDHDSPAVKLHEPENFRYSGPGRAFPFTIEANNPYTTATLTLRDGKEVTASLVIDTGAAGSIAYLSRSFAAEHRLAERAIGSAPDSLGRKACRLERFALGPLGVARPVVHHFLEPGFGGKTEPDGMIGMEFLRRFRVFFDYARSRMILEPNSRYTEASRFDASGLRVHRVAALPDAVRIYQVMPETPAAEAGLQETDLIMAVDDTPVQRMSPGMVQEALAREGRECRLLIQRGYDVFVVELKLRKLL</sequence>
<evidence type="ECO:0000259" key="2">
    <source>
        <dbReference type="PROSITE" id="PS50106"/>
    </source>
</evidence>
<dbReference type="STRING" id="234267.Acid_7199"/>
<dbReference type="InterPro" id="IPR021109">
    <property type="entry name" value="Peptidase_aspartic_dom_sf"/>
</dbReference>
<dbReference type="SUPFAM" id="SSF50156">
    <property type="entry name" value="PDZ domain-like"/>
    <property type="match status" value="1"/>
</dbReference>
<evidence type="ECO:0000313" key="3">
    <source>
        <dbReference type="EMBL" id="ABJ88110.1"/>
    </source>
</evidence>
<gene>
    <name evidence="3" type="ordered locus">Acid_7199</name>
</gene>
<keyword evidence="1" id="KW-0732">Signal</keyword>
<dbReference type="Gene3D" id="2.40.70.10">
    <property type="entry name" value="Acid Proteases"/>
    <property type="match status" value="1"/>
</dbReference>